<evidence type="ECO:0000256" key="2">
    <source>
        <dbReference type="PIRSR" id="PIRSR011396-2"/>
    </source>
</evidence>
<dbReference type="KEGG" id="cak:Caul_1840"/>
<dbReference type="HOGENOM" id="CLU_022247_1_0_5"/>
<accession>B0T4L7</accession>
<evidence type="ECO:0000313" key="3">
    <source>
        <dbReference type="EMBL" id="ABZ70969.1"/>
    </source>
</evidence>
<dbReference type="InterPro" id="IPR036188">
    <property type="entry name" value="FAD/NAD-bd_sf"/>
</dbReference>
<feature type="binding site" evidence="2">
    <location>
        <position position="79"/>
    </location>
    <ligand>
        <name>7-chloro-L-tryptophan</name>
        <dbReference type="ChEBI" id="CHEBI:58713"/>
    </ligand>
</feature>
<feature type="binding site" evidence="2">
    <location>
        <position position="346"/>
    </location>
    <ligand>
        <name>L-tryptophan</name>
        <dbReference type="ChEBI" id="CHEBI:57912"/>
    </ligand>
</feature>
<dbReference type="AlphaFoldDB" id="B0T4L7"/>
<keyword evidence="2" id="KW-0547">Nucleotide-binding</keyword>
<dbReference type="eggNOG" id="COG0665">
    <property type="taxonomic scope" value="Bacteria"/>
</dbReference>
<gene>
    <name evidence="3" type="ordered locus">Caul_1840</name>
</gene>
<feature type="binding site" evidence="2">
    <location>
        <begin position="14"/>
        <end position="17"/>
    </location>
    <ligand>
        <name>FAD</name>
        <dbReference type="ChEBI" id="CHEBI:57692"/>
    </ligand>
</feature>
<dbReference type="STRING" id="366602.Caul_1840"/>
<dbReference type="InterPro" id="IPR033856">
    <property type="entry name" value="Trp_halogen"/>
</dbReference>
<dbReference type="InterPro" id="IPR006905">
    <property type="entry name" value="Flavin_halogenase"/>
</dbReference>
<dbReference type="SUPFAM" id="SSF51905">
    <property type="entry name" value="FAD/NAD(P)-binding domain"/>
    <property type="match status" value="1"/>
</dbReference>
<dbReference type="OrthoDB" id="5695497at2"/>
<dbReference type="Pfam" id="PF04820">
    <property type="entry name" value="Trp_halogenase"/>
    <property type="match status" value="1"/>
</dbReference>
<name>B0T4L7_CAUSK</name>
<dbReference type="GO" id="GO:0000166">
    <property type="term" value="F:nucleotide binding"/>
    <property type="evidence" value="ECO:0007669"/>
    <property type="project" value="UniProtKB-KW"/>
</dbReference>
<reference evidence="3" key="1">
    <citation type="submission" date="2008-01" db="EMBL/GenBank/DDBJ databases">
        <title>Complete sequence of chromosome of Caulobacter sp. K31.</title>
        <authorList>
            <consortium name="US DOE Joint Genome Institute"/>
            <person name="Copeland A."/>
            <person name="Lucas S."/>
            <person name="Lapidus A."/>
            <person name="Barry K."/>
            <person name="Glavina del Rio T."/>
            <person name="Dalin E."/>
            <person name="Tice H."/>
            <person name="Pitluck S."/>
            <person name="Bruce D."/>
            <person name="Goodwin L."/>
            <person name="Thompson L.S."/>
            <person name="Brettin T."/>
            <person name="Detter J.C."/>
            <person name="Han C."/>
            <person name="Schmutz J."/>
            <person name="Larimer F."/>
            <person name="Land M."/>
            <person name="Hauser L."/>
            <person name="Kyrpides N."/>
            <person name="Kim E."/>
            <person name="Stephens C."/>
            <person name="Richardson P."/>
        </authorList>
    </citation>
    <scope>NUCLEOTIDE SEQUENCE [LARGE SCALE GENOMIC DNA]</scope>
    <source>
        <strain evidence="3">K31</strain>
    </source>
</reference>
<keyword evidence="2" id="KW-0274">FAD</keyword>
<feature type="binding site" evidence="2">
    <location>
        <position position="333"/>
    </location>
    <ligand>
        <name>FAD</name>
        <dbReference type="ChEBI" id="CHEBI:57692"/>
    </ligand>
</feature>
<dbReference type="InterPro" id="IPR050816">
    <property type="entry name" value="Flavin-dep_Halogenase_NPB"/>
</dbReference>
<feature type="active site" evidence="1">
    <location>
        <position position="79"/>
    </location>
</feature>
<keyword evidence="2" id="KW-0285">Flavoprotein</keyword>
<proteinExistence type="predicted"/>
<dbReference type="Gene3D" id="3.50.50.60">
    <property type="entry name" value="FAD/NAD(P)-binding domain"/>
    <property type="match status" value="1"/>
</dbReference>
<feature type="binding site" evidence="2">
    <location>
        <position position="184"/>
    </location>
    <ligand>
        <name>FAD</name>
        <dbReference type="ChEBI" id="CHEBI:57692"/>
    </ligand>
</feature>
<dbReference type="EMBL" id="CP000927">
    <property type="protein sequence ID" value="ABZ70969.1"/>
    <property type="molecule type" value="Genomic_DNA"/>
</dbReference>
<dbReference type="PANTHER" id="PTHR43747:SF4">
    <property type="entry name" value="FLAVIN-DEPENDENT TRYPTOPHAN HALOGENASE"/>
    <property type="match status" value="1"/>
</dbReference>
<sequence precursor="true">MTHAPVRKVLVLGGGTAGWMTAAALAKVLRGQVEVTLIESDQIATVGVGEATIPPILTFNAMLGLDEREFMRATKASFKLGIEFVDWTRLGDRYMHPFGTFGLDIEAIKFHQVWRKLRDQVGPIEDFNLAAVAAKQNRFAMPDRDPAKVLSSLKYAFHFDAGLYARFLRGFAEARGATRIEGKVADVALRGEDGFIQSVTLEDGRTFEADLFIDCTGFRALLIGQTLGGGYKDWSHWLPNDRAVAIPCGAGGDGLTPYTRATADKAGWRWRIPLQHRTGNGYVYSSAHISDDDALAALIAGLDGPAQAEPNFLRFQAGRRDRAWIKNCVAIGLSSGFLEPLESTSIHLIQAGITKLLALFPDKGFDSLEIDEYNRLTALQVELVRDFIILHFKATERSDTPYWDYVRTMDIPESLRRKIELFAGRGRLFQSDYDLFAEPSWIAVLMGQGITPRQYDPLVDALPEPALVQRLQRMSDLIGQTAQAMPSHQAFIARYCAADAVANIPA</sequence>
<evidence type="ECO:0000256" key="1">
    <source>
        <dbReference type="PIRSR" id="PIRSR011396-1"/>
    </source>
</evidence>
<dbReference type="PIRSF" id="PIRSF011396">
    <property type="entry name" value="Trp_halogenase"/>
    <property type="match status" value="1"/>
</dbReference>
<protein>
    <submittedName>
        <fullName evidence="3">Tryptophan halogenase</fullName>
    </submittedName>
</protein>
<feature type="binding site" evidence="2">
    <location>
        <position position="342"/>
    </location>
    <ligand>
        <name>L-tryptophan</name>
        <dbReference type="ChEBI" id="CHEBI:57912"/>
    </ligand>
</feature>
<dbReference type="GO" id="GO:0004497">
    <property type="term" value="F:monooxygenase activity"/>
    <property type="evidence" value="ECO:0007669"/>
    <property type="project" value="InterPro"/>
</dbReference>
<dbReference type="PANTHER" id="PTHR43747">
    <property type="entry name" value="FAD-BINDING PROTEIN"/>
    <property type="match status" value="1"/>
</dbReference>
<organism evidence="3">
    <name type="scientific">Caulobacter sp. (strain K31)</name>
    <dbReference type="NCBI Taxonomy" id="366602"/>
    <lineage>
        <taxon>Bacteria</taxon>
        <taxon>Pseudomonadati</taxon>
        <taxon>Pseudomonadota</taxon>
        <taxon>Alphaproteobacteria</taxon>
        <taxon>Caulobacterales</taxon>
        <taxon>Caulobacteraceae</taxon>
        <taxon>Caulobacter</taxon>
    </lineage>
</organism>